<gene>
    <name evidence="2" type="ORF">K457DRAFT_142509</name>
</gene>
<feature type="region of interest" description="Disordered" evidence="1">
    <location>
        <begin position="327"/>
        <end position="359"/>
    </location>
</feature>
<proteinExistence type="predicted"/>
<evidence type="ECO:0000313" key="3">
    <source>
        <dbReference type="Proteomes" id="UP000078512"/>
    </source>
</evidence>
<feature type="compositionally biased region" description="Basic and acidic residues" evidence="1">
    <location>
        <begin position="106"/>
        <end position="119"/>
    </location>
</feature>
<dbReference type="OrthoDB" id="2449885at2759"/>
<accession>A0A197JH78</accession>
<feature type="compositionally biased region" description="Low complexity" evidence="1">
    <location>
        <begin position="342"/>
        <end position="354"/>
    </location>
</feature>
<name>A0A197JH78_9FUNG</name>
<sequence length="513" mass="57458">MATIPLGLGLATASHLYLCHRNLLQAERERQYHAELSERCELDLLFHSLSGKALFSELIDLLDTTLDFHSDSNGNRSKDDDFGSKTCAGREKRRRSNRPSPRHRRYQLEQEQHEHEAPRSRPLLLSSSTVKIAEGTGATSGERHANAIEIDKQQQQPQLQPQPQPQQQQNTSPDHSSRDRTPRNAVAAVASSRCQPRPSSLPPLQNQALLHDHVELWMKACRQLRLAQERSVKETTDRIRARQPAFWTLKVNIVVSLLLGTGMLAGLFKDRLPCTNIIHQLFTQLSTTTPTPSSHSSTAILAPSLFLCGVHFFTAFRTQWTLSELYPSLPPPSPSPSPSPSPCSSRSQQQGQRQRQSHLIFLDRTRTVTTCLEIREKRLLYLMHQIRAYERQMGPTNTATTEAASTNISTAITTAETTVTTGATSCTALSSRSLVDPSRTTTTATSGTERTEAAEETMVVRLDDEALGLEPSLVCMNTTRFLRDPIEQSRVLRMELQALRVDLESLHTMMMML</sequence>
<feature type="region of interest" description="Disordered" evidence="1">
    <location>
        <begin position="152"/>
        <end position="186"/>
    </location>
</feature>
<dbReference type="AlphaFoldDB" id="A0A197JH78"/>
<dbReference type="EMBL" id="KV442110">
    <property type="protein sequence ID" value="OAQ23744.1"/>
    <property type="molecule type" value="Genomic_DNA"/>
</dbReference>
<protein>
    <submittedName>
        <fullName evidence="2">Uncharacterized protein</fullName>
    </submittedName>
</protein>
<feature type="compositionally biased region" description="Pro residues" evidence="1">
    <location>
        <begin position="328"/>
        <end position="341"/>
    </location>
</feature>
<organism evidence="2 3">
    <name type="scientific">Linnemannia elongata AG-77</name>
    <dbReference type="NCBI Taxonomy" id="1314771"/>
    <lineage>
        <taxon>Eukaryota</taxon>
        <taxon>Fungi</taxon>
        <taxon>Fungi incertae sedis</taxon>
        <taxon>Mucoromycota</taxon>
        <taxon>Mortierellomycotina</taxon>
        <taxon>Mortierellomycetes</taxon>
        <taxon>Mortierellales</taxon>
        <taxon>Mortierellaceae</taxon>
        <taxon>Linnemannia</taxon>
    </lineage>
</organism>
<feature type="compositionally biased region" description="Basic residues" evidence="1">
    <location>
        <begin position="91"/>
        <end position="105"/>
    </location>
</feature>
<feature type="compositionally biased region" description="Low complexity" evidence="1">
    <location>
        <begin position="153"/>
        <end position="169"/>
    </location>
</feature>
<feature type="region of interest" description="Disordered" evidence="1">
    <location>
        <begin position="69"/>
        <end position="128"/>
    </location>
</feature>
<evidence type="ECO:0000313" key="2">
    <source>
        <dbReference type="EMBL" id="OAQ23744.1"/>
    </source>
</evidence>
<reference evidence="2 3" key="1">
    <citation type="submission" date="2016-05" db="EMBL/GenBank/DDBJ databases">
        <title>Genome sequencing reveals origins of a unique bacterial endosymbiosis in the earliest lineages of terrestrial Fungi.</title>
        <authorList>
            <consortium name="DOE Joint Genome Institute"/>
            <person name="Uehling J."/>
            <person name="Gryganskyi A."/>
            <person name="Hameed K."/>
            <person name="Tschaplinski T."/>
            <person name="Misztal P."/>
            <person name="Wu S."/>
            <person name="Desiro A."/>
            <person name="Vande Pol N."/>
            <person name="Du Z.-Y."/>
            <person name="Zienkiewicz A."/>
            <person name="Zienkiewicz K."/>
            <person name="Morin E."/>
            <person name="Tisserant E."/>
            <person name="Splivallo R."/>
            <person name="Hainaut M."/>
            <person name="Henrissat B."/>
            <person name="Ohm R."/>
            <person name="Kuo A."/>
            <person name="Yan J."/>
            <person name="Lipzen A."/>
            <person name="Nolan M."/>
            <person name="Labutti K."/>
            <person name="Barry K."/>
            <person name="Goldstein A."/>
            <person name="Labbe J."/>
            <person name="Schadt C."/>
            <person name="Tuskan G."/>
            <person name="Grigoriev I."/>
            <person name="Martin F."/>
            <person name="Vilgalys R."/>
            <person name="Bonito G."/>
        </authorList>
    </citation>
    <scope>NUCLEOTIDE SEQUENCE [LARGE SCALE GENOMIC DNA]</scope>
    <source>
        <strain evidence="2 3">AG-77</strain>
    </source>
</reference>
<evidence type="ECO:0000256" key="1">
    <source>
        <dbReference type="SAM" id="MobiDB-lite"/>
    </source>
</evidence>
<feature type="compositionally biased region" description="Basic and acidic residues" evidence="1">
    <location>
        <begin position="69"/>
        <end position="83"/>
    </location>
</feature>
<keyword evidence="3" id="KW-1185">Reference proteome</keyword>
<dbReference type="Proteomes" id="UP000078512">
    <property type="component" value="Unassembled WGS sequence"/>
</dbReference>